<evidence type="ECO:0000313" key="4">
    <source>
        <dbReference type="EMBL" id="MCS0496835.1"/>
    </source>
</evidence>
<dbReference type="InterPro" id="IPR045336">
    <property type="entry name" value="MmgE_PrpD_N"/>
</dbReference>
<sequence>MSGASAGIGAPTAIGRLAQWCAGFTPGEVPPEVRAVARNCLVDTLGVALAGATAPVARKAQRVAGFASAPGAAAVPGTGLRLAPPGAAMANGTAAHALDFDDNCYAGVVHGSAIIVPAALAVAQQVGASGGALVDAIIAGSEAEYALGAAATMSLYEKGWWTTAVLGPVGAAVAAGRLLGLDAQAMDAAIGIALAGAGGAKAAFGTDAKPLLAGRAAEAGVVAALLAAEGASGPPDVATHPRGFAALFNDGVFDESALEAPGTRWRLLDPGIDVKRIPVCLSAHTSVDVVAELARAHGFGAGDVARIVCDVPPVIVANLIHDRPSTPQQAQFSMPFALAATLVLGDVTLSDLDERVIRDPAVAALMERVEMHTGASWDEETRRHAPEGARVRVELADGRAFEGFRAIPRGAAGDPLPPEALAAKFRACAGLLLPPGAVERLLARLDAIETRANLRDLFDDLNHEA</sequence>
<organism evidence="4 5">
    <name type="scientific">Ancylobacter mangrovi</name>
    <dbReference type="NCBI Taxonomy" id="2972472"/>
    <lineage>
        <taxon>Bacteria</taxon>
        <taxon>Pseudomonadati</taxon>
        <taxon>Pseudomonadota</taxon>
        <taxon>Alphaproteobacteria</taxon>
        <taxon>Hyphomicrobiales</taxon>
        <taxon>Xanthobacteraceae</taxon>
        <taxon>Ancylobacter</taxon>
    </lineage>
</organism>
<feature type="domain" description="MmgE/PrpD C-terminal" evidence="3">
    <location>
        <begin position="278"/>
        <end position="440"/>
    </location>
</feature>
<dbReference type="Gene3D" id="3.30.1330.120">
    <property type="entry name" value="2-methylcitrate dehydratase PrpD"/>
    <property type="match status" value="1"/>
</dbReference>
<dbReference type="GO" id="GO:0016829">
    <property type="term" value="F:lyase activity"/>
    <property type="evidence" value="ECO:0007669"/>
    <property type="project" value="InterPro"/>
</dbReference>
<keyword evidence="5" id="KW-1185">Reference proteome</keyword>
<dbReference type="EMBL" id="JANTHZ010000008">
    <property type="protein sequence ID" value="MCS0496835.1"/>
    <property type="molecule type" value="Genomic_DNA"/>
</dbReference>
<comment type="similarity">
    <text evidence="1">Belongs to the PrpD family.</text>
</comment>
<dbReference type="InterPro" id="IPR042188">
    <property type="entry name" value="MmgE/PrpD_sf_2"/>
</dbReference>
<dbReference type="RefSeq" id="WP_258733994.1">
    <property type="nucleotide sequence ID" value="NZ_JANTHZ010000008.1"/>
</dbReference>
<dbReference type="PANTHER" id="PTHR16943">
    <property type="entry name" value="2-METHYLCITRATE DEHYDRATASE-RELATED"/>
    <property type="match status" value="1"/>
</dbReference>
<dbReference type="InterPro" id="IPR042183">
    <property type="entry name" value="MmgE/PrpD_sf_1"/>
</dbReference>
<comment type="caution">
    <text evidence="4">The sequence shown here is derived from an EMBL/GenBank/DDBJ whole genome shotgun (WGS) entry which is preliminary data.</text>
</comment>
<evidence type="ECO:0000259" key="3">
    <source>
        <dbReference type="Pfam" id="PF19305"/>
    </source>
</evidence>
<dbReference type="AlphaFoldDB" id="A0A9X2T317"/>
<feature type="domain" description="MmgE/PrpD N-terminal" evidence="2">
    <location>
        <begin position="16"/>
        <end position="251"/>
    </location>
</feature>
<gene>
    <name evidence="4" type="ORF">NVS89_17180</name>
</gene>
<dbReference type="InterPro" id="IPR005656">
    <property type="entry name" value="MmgE_PrpD"/>
</dbReference>
<reference evidence="4" key="1">
    <citation type="submission" date="2022-08" db="EMBL/GenBank/DDBJ databases">
        <authorList>
            <person name="Li F."/>
        </authorList>
    </citation>
    <scope>NUCLEOTIDE SEQUENCE</scope>
    <source>
        <strain evidence="4">MQZ15Z-1</strain>
    </source>
</reference>
<dbReference type="PANTHER" id="PTHR16943:SF8">
    <property type="entry name" value="2-METHYLCITRATE DEHYDRATASE"/>
    <property type="match status" value="1"/>
</dbReference>
<evidence type="ECO:0000313" key="5">
    <source>
        <dbReference type="Proteomes" id="UP001151088"/>
    </source>
</evidence>
<dbReference type="InterPro" id="IPR045337">
    <property type="entry name" value="MmgE_PrpD_C"/>
</dbReference>
<evidence type="ECO:0000259" key="2">
    <source>
        <dbReference type="Pfam" id="PF03972"/>
    </source>
</evidence>
<dbReference type="Gene3D" id="1.10.4100.10">
    <property type="entry name" value="2-methylcitrate dehydratase PrpD"/>
    <property type="match status" value="1"/>
</dbReference>
<dbReference type="Proteomes" id="UP001151088">
    <property type="component" value="Unassembled WGS sequence"/>
</dbReference>
<dbReference type="InterPro" id="IPR036148">
    <property type="entry name" value="MmgE/PrpD_sf"/>
</dbReference>
<proteinExistence type="inferred from homology"/>
<name>A0A9X2T317_9HYPH</name>
<dbReference type="Pfam" id="PF03972">
    <property type="entry name" value="MmgE_PrpD_N"/>
    <property type="match status" value="1"/>
</dbReference>
<protein>
    <submittedName>
        <fullName evidence="4">MmgE/PrpD family protein</fullName>
    </submittedName>
</protein>
<evidence type="ECO:0000256" key="1">
    <source>
        <dbReference type="ARBA" id="ARBA00006174"/>
    </source>
</evidence>
<accession>A0A9X2T317</accession>
<dbReference type="Pfam" id="PF19305">
    <property type="entry name" value="MmgE_PrpD_C"/>
    <property type="match status" value="1"/>
</dbReference>
<dbReference type="SUPFAM" id="SSF103378">
    <property type="entry name" value="2-methylcitrate dehydratase PrpD"/>
    <property type="match status" value="1"/>
</dbReference>